<feature type="compositionally biased region" description="Basic and acidic residues" evidence="1">
    <location>
        <begin position="618"/>
        <end position="632"/>
    </location>
</feature>
<sequence>MNATKMYMEMEEEYDPAMDMEDEYDPDQVLNAAPICPLVQLPAEICKGLSPEYFTAERKLFIQKMLLNDKGTLFDHQSQLLDFISEHQSKSFVLTYEACIGAGKTAATLALAGLLQKGPKLLYACPGEQRTVRVELGQMFFSATTTSCDVHFVFADLRQGQLILKYNEHAMRARVAREKFDEDVNPIDHHSIILASTEAAVRILTDNPSTPFLLFLDEFMTSAGHKESPAFQSNMKLINLMLTRPTPQVVLSSATSMGEQAMTMFNHMGLLTKRILSSKHWTNWDMFVSGSHRWHLHRGCQMRAQVQQLELSMDKPLFARMVSETSVMDLRKVLPGLEDMVVDPLHKKHGHDWSREYRVSLQCLQQEEEGVIEYICEEQSLSPFSLRTDLQEWIDLAGKTTVLLAVSQVDAAFSIFKPDLKHVQGKVMGQDSFNEAFTENLRKVNISKLFRSCFFKKEPFHAVWKDLSVDPENQRRLNLAILLTGGIGVFSQEINEEWQEYACFVSERARLGHLHLLIADASIAHGVNFAISGVVLAKSFVEEQPASTVFQLMGRAGRRGLSDEAKILTCESWRQKLKSCLQEGHDLFELDSSNVCEALEAKPLDGLETLGADLKDGSQEVKQKHPHGEDLQRQGPESEEQGQSWWDSFVDCMKEGLGCCCKRGRS</sequence>
<keyword evidence="4" id="KW-0347">Helicase</keyword>
<dbReference type="Proteomes" id="UP001152797">
    <property type="component" value="Unassembled WGS sequence"/>
</dbReference>
<name>A0A9P1DUL8_9DINO</name>
<reference evidence="3" key="2">
    <citation type="submission" date="2024-04" db="EMBL/GenBank/DDBJ databases">
        <authorList>
            <person name="Chen Y."/>
            <person name="Shah S."/>
            <person name="Dougan E. K."/>
            <person name="Thang M."/>
            <person name="Chan C."/>
        </authorList>
    </citation>
    <scope>NUCLEOTIDE SEQUENCE [LARGE SCALE GENOMIC DNA]</scope>
</reference>
<evidence type="ECO:0000313" key="3">
    <source>
        <dbReference type="EMBL" id="CAL1169350.1"/>
    </source>
</evidence>
<keyword evidence="5" id="KW-1185">Reference proteome</keyword>
<evidence type="ECO:0000313" key="2">
    <source>
        <dbReference type="EMBL" id="CAI4015975.1"/>
    </source>
</evidence>
<dbReference type="EMBL" id="CAMXCT030006560">
    <property type="protein sequence ID" value="CAL4803287.1"/>
    <property type="molecule type" value="Genomic_DNA"/>
</dbReference>
<keyword evidence="4" id="KW-0067">ATP-binding</keyword>
<proteinExistence type="predicted"/>
<protein>
    <submittedName>
        <fullName evidence="4">DEAD-like helicases family protein</fullName>
    </submittedName>
</protein>
<accession>A0A9P1DUL8</accession>
<dbReference type="SUPFAM" id="SSF52540">
    <property type="entry name" value="P-loop containing nucleoside triphosphate hydrolases"/>
    <property type="match status" value="1"/>
</dbReference>
<gene>
    <name evidence="2" type="ORF">C1SCF055_LOCUS40761</name>
</gene>
<dbReference type="GO" id="GO:0004386">
    <property type="term" value="F:helicase activity"/>
    <property type="evidence" value="ECO:0007669"/>
    <property type="project" value="UniProtKB-KW"/>
</dbReference>
<dbReference type="OrthoDB" id="299811at2759"/>
<dbReference type="Gene3D" id="3.40.50.300">
    <property type="entry name" value="P-loop containing nucleotide triphosphate hydrolases"/>
    <property type="match status" value="2"/>
</dbReference>
<keyword evidence="4" id="KW-0547">Nucleotide-binding</keyword>
<reference evidence="2" key="1">
    <citation type="submission" date="2022-10" db="EMBL/GenBank/DDBJ databases">
        <authorList>
            <person name="Chen Y."/>
            <person name="Dougan E. K."/>
            <person name="Chan C."/>
            <person name="Rhodes N."/>
            <person name="Thang M."/>
        </authorList>
    </citation>
    <scope>NUCLEOTIDE SEQUENCE</scope>
</reference>
<evidence type="ECO:0000313" key="5">
    <source>
        <dbReference type="Proteomes" id="UP001152797"/>
    </source>
</evidence>
<comment type="caution">
    <text evidence="2">The sequence shown here is derived from an EMBL/GenBank/DDBJ whole genome shotgun (WGS) entry which is preliminary data.</text>
</comment>
<organism evidence="2">
    <name type="scientific">Cladocopium goreaui</name>
    <dbReference type="NCBI Taxonomy" id="2562237"/>
    <lineage>
        <taxon>Eukaryota</taxon>
        <taxon>Sar</taxon>
        <taxon>Alveolata</taxon>
        <taxon>Dinophyceae</taxon>
        <taxon>Suessiales</taxon>
        <taxon>Symbiodiniaceae</taxon>
        <taxon>Cladocopium</taxon>
    </lineage>
</organism>
<dbReference type="AlphaFoldDB" id="A0A9P1DUL8"/>
<dbReference type="EMBL" id="CAMXCT010006560">
    <property type="protein sequence ID" value="CAI4015975.1"/>
    <property type="molecule type" value="Genomic_DNA"/>
</dbReference>
<dbReference type="InterPro" id="IPR027417">
    <property type="entry name" value="P-loop_NTPase"/>
</dbReference>
<keyword evidence="4" id="KW-0378">Hydrolase</keyword>
<feature type="region of interest" description="Disordered" evidence="1">
    <location>
        <begin position="618"/>
        <end position="642"/>
    </location>
</feature>
<evidence type="ECO:0000256" key="1">
    <source>
        <dbReference type="SAM" id="MobiDB-lite"/>
    </source>
</evidence>
<evidence type="ECO:0000313" key="4">
    <source>
        <dbReference type="EMBL" id="CAL4803287.1"/>
    </source>
</evidence>
<dbReference type="EMBL" id="CAMXCT020006560">
    <property type="protein sequence ID" value="CAL1169350.1"/>
    <property type="molecule type" value="Genomic_DNA"/>
</dbReference>